<organism evidence="1">
    <name type="scientific">Siphoviridae sp. ctlr42</name>
    <dbReference type="NCBI Taxonomy" id="2823599"/>
    <lineage>
        <taxon>Viruses</taxon>
        <taxon>Duplodnaviria</taxon>
        <taxon>Heunggongvirae</taxon>
        <taxon>Uroviricota</taxon>
        <taxon>Caudoviricetes</taxon>
    </lineage>
</organism>
<name>A0A8S5L5S3_9CAUD</name>
<reference evidence="1" key="1">
    <citation type="journal article" date="2021" name="Proc. Natl. Acad. Sci. U.S.A.">
        <title>A Catalog of Tens of Thousands of Viruses from Human Metagenomes Reveals Hidden Associations with Chronic Diseases.</title>
        <authorList>
            <person name="Tisza M.J."/>
            <person name="Buck C.B."/>
        </authorList>
    </citation>
    <scope>NUCLEOTIDE SEQUENCE</scope>
    <source>
        <strain evidence="1">Ctlr42</strain>
    </source>
</reference>
<evidence type="ECO:0000313" key="1">
    <source>
        <dbReference type="EMBL" id="DAD65158.1"/>
    </source>
</evidence>
<accession>A0A8S5L5S3</accession>
<sequence>MSLNKSRRRIMIKSCYKEKKIFKISFRNHFGKQFLNCYSKDKIINYSDTEDTDGPLIVFERDIPKKIERKMHKYNLWLSIAFKKGVE</sequence>
<dbReference type="EMBL" id="BK014636">
    <property type="protein sequence ID" value="DAD65158.1"/>
    <property type="molecule type" value="Genomic_DNA"/>
</dbReference>
<proteinExistence type="predicted"/>
<protein>
    <submittedName>
        <fullName evidence="1">Uncharacterized protein</fullName>
    </submittedName>
</protein>